<protein>
    <submittedName>
        <fullName evidence="1">Uncharacterized protein</fullName>
    </submittedName>
</protein>
<evidence type="ECO:0000313" key="1">
    <source>
        <dbReference type="EMBL" id="UJF35471.1"/>
    </source>
</evidence>
<accession>A0ABY3SNF0</accession>
<evidence type="ECO:0000313" key="2">
    <source>
        <dbReference type="Proteomes" id="UP001649230"/>
    </source>
</evidence>
<proteinExistence type="predicted"/>
<dbReference type="Gene3D" id="3.40.190.10">
    <property type="entry name" value="Periplasmic binding protein-like II"/>
    <property type="match status" value="1"/>
</dbReference>
<organism evidence="1 2">
    <name type="scientific">Paenibacillus hexagrammi</name>
    <dbReference type="NCBI Taxonomy" id="2908839"/>
    <lineage>
        <taxon>Bacteria</taxon>
        <taxon>Bacillati</taxon>
        <taxon>Bacillota</taxon>
        <taxon>Bacilli</taxon>
        <taxon>Bacillales</taxon>
        <taxon>Paenibacillaceae</taxon>
        <taxon>Paenibacillus</taxon>
    </lineage>
</organism>
<reference evidence="1 2" key="1">
    <citation type="journal article" date="2024" name="Int. J. Syst. Evol. Microbiol.">
        <title>Paenibacillus hexagrammi sp. nov., a novel bacterium isolated from the gut content of Hexagrammos agrammus.</title>
        <authorList>
            <person name="Jung H.K."/>
            <person name="Kim D.G."/>
            <person name="Zin H."/>
            <person name="Park J."/>
            <person name="Jung H."/>
            <person name="Kim Y.O."/>
            <person name="Kong H.J."/>
            <person name="Kim J.W."/>
            <person name="Kim Y.S."/>
        </authorList>
    </citation>
    <scope>NUCLEOTIDE SEQUENCE [LARGE SCALE GENOMIC DNA]</scope>
    <source>
        <strain evidence="1 2">YPD9-1</strain>
    </source>
</reference>
<sequence length="92" mass="10251">MTKWYTDPSLVAKWAENNPAHPAGFKDAMMNNLLKNGVPSGPYYMKNFSKINAITFSEIDAVMLGKKTAAEAMKEVEAKVQPEIQGRYDVNP</sequence>
<dbReference type="EMBL" id="CP090978">
    <property type="protein sequence ID" value="UJF35471.1"/>
    <property type="molecule type" value="Genomic_DNA"/>
</dbReference>
<gene>
    <name evidence="1" type="ORF">L0M14_10420</name>
</gene>
<dbReference type="Proteomes" id="UP001649230">
    <property type="component" value="Chromosome"/>
</dbReference>
<keyword evidence="2" id="KW-1185">Reference proteome</keyword>
<dbReference type="RefSeq" id="WP_235122037.1">
    <property type="nucleotide sequence ID" value="NZ_CP090978.1"/>
</dbReference>
<name>A0ABY3SNF0_9BACL</name>